<dbReference type="Proteomes" id="UP001222800">
    <property type="component" value="Chromosome"/>
</dbReference>
<sequence>MTIKEGQREGRIRRYVFTCKVRDLTSKLQEVSLKVRILKALNIYH</sequence>
<gene>
    <name evidence="1" type="ORF">P4S50_15440</name>
</gene>
<dbReference type="EMBL" id="CP120733">
    <property type="protein sequence ID" value="WFD09771.1"/>
    <property type="molecule type" value="Genomic_DNA"/>
</dbReference>
<accession>A0ABY8EA10</accession>
<proteinExistence type="predicted"/>
<protein>
    <submittedName>
        <fullName evidence="1">Uncharacterized protein</fullName>
    </submittedName>
</protein>
<keyword evidence="2" id="KW-1185">Reference proteome</keyword>
<reference evidence="1 2" key="1">
    <citation type="submission" date="2023-03" db="EMBL/GenBank/DDBJ databases">
        <title>Complete genome sequence of Tepidibacter sp. SWIR-1, isolated from a deep-sea hydrothermal vent.</title>
        <authorList>
            <person name="Li X."/>
        </authorList>
    </citation>
    <scope>NUCLEOTIDE SEQUENCE [LARGE SCALE GENOMIC DNA]</scope>
    <source>
        <strain evidence="1 2">SWIR-1</strain>
    </source>
</reference>
<evidence type="ECO:0000313" key="2">
    <source>
        <dbReference type="Proteomes" id="UP001222800"/>
    </source>
</evidence>
<evidence type="ECO:0000313" key="1">
    <source>
        <dbReference type="EMBL" id="WFD09771.1"/>
    </source>
</evidence>
<name>A0ABY8EA10_9FIRM</name>
<dbReference type="RefSeq" id="WP_277731714.1">
    <property type="nucleotide sequence ID" value="NZ_CP120733.1"/>
</dbReference>
<organism evidence="1 2">
    <name type="scientific">Tepidibacter hydrothermalis</name>
    <dbReference type="NCBI Taxonomy" id="3036126"/>
    <lineage>
        <taxon>Bacteria</taxon>
        <taxon>Bacillati</taxon>
        <taxon>Bacillota</taxon>
        <taxon>Clostridia</taxon>
        <taxon>Peptostreptococcales</taxon>
        <taxon>Peptostreptococcaceae</taxon>
        <taxon>Tepidibacter</taxon>
    </lineage>
</organism>